<keyword evidence="2" id="KW-1185">Reference proteome</keyword>
<dbReference type="Proteomes" id="UP000251800">
    <property type="component" value="Unassembled WGS sequence"/>
</dbReference>
<accession>A0A363UNP3</accession>
<reference evidence="1 2" key="1">
    <citation type="submission" date="2018-05" db="EMBL/GenBank/DDBJ databases">
        <title>Abyssibacter profundi OUC007T gen. nov., sp. nov, a marine bacterium isolated from seawater of the Mariana Trench.</title>
        <authorList>
            <person name="Zhou S."/>
        </authorList>
    </citation>
    <scope>NUCLEOTIDE SEQUENCE [LARGE SCALE GENOMIC DNA]</scope>
    <source>
        <strain evidence="1 2">OUC007</strain>
    </source>
</reference>
<evidence type="ECO:0000313" key="1">
    <source>
        <dbReference type="EMBL" id="PWN57034.1"/>
    </source>
</evidence>
<organism evidence="1 2">
    <name type="scientific">Abyssibacter profundi</name>
    <dbReference type="NCBI Taxonomy" id="2182787"/>
    <lineage>
        <taxon>Bacteria</taxon>
        <taxon>Pseudomonadati</taxon>
        <taxon>Pseudomonadota</taxon>
        <taxon>Gammaproteobacteria</taxon>
        <taxon>Chromatiales</taxon>
        <taxon>Oceanococcaceae</taxon>
        <taxon>Abyssibacter</taxon>
    </lineage>
</organism>
<dbReference type="AlphaFoldDB" id="A0A363UNP3"/>
<protein>
    <submittedName>
        <fullName evidence="1">Uncharacterized protein</fullName>
    </submittedName>
</protein>
<proteinExistence type="predicted"/>
<dbReference type="RefSeq" id="WP_109719115.1">
    <property type="nucleotide sequence ID" value="NZ_QEQK01000003.1"/>
</dbReference>
<comment type="caution">
    <text evidence="1">The sequence shown here is derived from an EMBL/GenBank/DDBJ whole genome shotgun (WGS) entry which is preliminary data.</text>
</comment>
<gene>
    <name evidence="1" type="ORF">DEH80_03595</name>
</gene>
<sequence>MSRSDDDIDWSLTTFEGVRIEQMRRWAELPLDRIVAALEEMEQYAARRPGNVPVNTKPEPS</sequence>
<name>A0A363UNP3_9GAMM</name>
<dbReference type="EMBL" id="QEQK01000003">
    <property type="protein sequence ID" value="PWN57034.1"/>
    <property type="molecule type" value="Genomic_DNA"/>
</dbReference>
<evidence type="ECO:0000313" key="2">
    <source>
        <dbReference type="Proteomes" id="UP000251800"/>
    </source>
</evidence>
<dbReference type="OrthoDB" id="441343at2"/>